<dbReference type="Proteomes" id="UP001596072">
    <property type="component" value="Unassembled WGS sequence"/>
</dbReference>
<dbReference type="EMBL" id="JBHSNS010000003">
    <property type="protein sequence ID" value="MFC5729108.1"/>
    <property type="molecule type" value="Genomic_DNA"/>
</dbReference>
<keyword evidence="2" id="KW-1185">Reference proteome</keyword>
<evidence type="ECO:0000313" key="1">
    <source>
        <dbReference type="EMBL" id="MFC5729108.1"/>
    </source>
</evidence>
<evidence type="ECO:0000313" key="2">
    <source>
        <dbReference type="Proteomes" id="UP001596072"/>
    </source>
</evidence>
<sequence length="227" mass="25482">MTDSSVDILADNIRETHDVLAARLSDAQESRPTRDLPRDRFRAIDPFLASASRHVAAVNAVLVPAARRLLADGSDRTRELARQSKRLEQALAQAKAKLYGSSFAVRRPWDSIWADVEQELGRQRELEEGLVGDLAEVTDEPDRAELADRLYEAEQHVPTRPHPYLPHGGIAGKVARGVALWVDRFWDTAEGRMVPEPVRPHRSREGRMVQYLLADPQLRGASGEQRD</sequence>
<accession>A0ABW0ZJ50</accession>
<protein>
    <recommendedName>
        <fullName evidence="3">DUF222 domain-containing protein</fullName>
    </recommendedName>
</protein>
<gene>
    <name evidence="1" type="ORF">ACFPQB_09270</name>
</gene>
<organism evidence="1 2">
    <name type="scientific">Nocardioides vastitatis</name>
    <dbReference type="NCBI Taxonomy" id="2568655"/>
    <lineage>
        <taxon>Bacteria</taxon>
        <taxon>Bacillati</taxon>
        <taxon>Actinomycetota</taxon>
        <taxon>Actinomycetes</taxon>
        <taxon>Propionibacteriales</taxon>
        <taxon>Nocardioidaceae</taxon>
        <taxon>Nocardioides</taxon>
    </lineage>
</organism>
<comment type="caution">
    <text evidence="1">The sequence shown here is derived from an EMBL/GenBank/DDBJ whole genome shotgun (WGS) entry which is preliminary data.</text>
</comment>
<proteinExistence type="predicted"/>
<name>A0ABW0ZJ50_9ACTN</name>
<reference evidence="2" key="1">
    <citation type="journal article" date="2019" name="Int. J. Syst. Evol. Microbiol.">
        <title>The Global Catalogue of Microorganisms (GCM) 10K type strain sequencing project: providing services to taxonomists for standard genome sequencing and annotation.</title>
        <authorList>
            <consortium name="The Broad Institute Genomics Platform"/>
            <consortium name="The Broad Institute Genome Sequencing Center for Infectious Disease"/>
            <person name="Wu L."/>
            <person name="Ma J."/>
        </authorList>
    </citation>
    <scope>NUCLEOTIDE SEQUENCE [LARGE SCALE GENOMIC DNA]</scope>
    <source>
        <strain evidence="2">YIM 94188</strain>
    </source>
</reference>
<dbReference type="RefSeq" id="WP_136434822.1">
    <property type="nucleotide sequence ID" value="NZ_JBHSNS010000003.1"/>
</dbReference>
<evidence type="ECO:0008006" key="3">
    <source>
        <dbReference type="Google" id="ProtNLM"/>
    </source>
</evidence>